<dbReference type="Proteomes" id="UP000001396">
    <property type="component" value="Unassembled WGS sequence"/>
</dbReference>
<sequence length="315" mass="35437">MINNNSADRISSLKQHCFNFLLRHRENIPKNVNTIYEIPEIREQFVTLAKRKNLVDDQFFSVFGDVFILTGANSNTTTPFLLNPQFHTASATQQQQQQQHNITYQNTSNNNNNDGDVEMTPPSNDYPIISSNSNNINQSNVNINNSIYEIDLTGLGRITDISIQFITKYNNLQHLNLSFCTGISNDFIKILAANEMIQLQSLNLYYTNTNDQSIQSIVNAYPNLKSLSIAGCQSVTEAGIKSLAKCSSLTYLDISHIRKLSSSITKQLAFPQLIYLNASWLGPDSKEVSFSKQSVWCLSTSRTVRHPLLRSTPSV</sequence>
<dbReference type="Gene3D" id="3.80.10.10">
    <property type="entry name" value="Ribonuclease Inhibitor"/>
    <property type="match status" value="1"/>
</dbReference>
<dbReference type="InParanoid" id="D3BRJ4"/>
<gene>
    <name evidence="3" type="ORF">PPL_10605</name>
</gene>
<dbReference type="EMBL" id="ADBJ01000050">
    <property type="protein sequence ID" value="EFA76026.1"/>
    <property type="molecule type" value="Genomic_DNA"/>
</dbReference>
<comment type="caution">
    <text evidence="3">The sequence shown here is derived from an EMBL/GenBank/DDBJ whole genome shotgun (WGS) entry which is preliminary data.</text>
</comment>
<dbReference type="InterPro" id="IPR032675">
    <property type="entry name" value="LRR_dom_sf"/>
</dbReference>
<dbReference type="GeneID" id="31366074"/>
<feature type="region of interest" description="Disordered" evidence="1">
    <location>
        <begin position="92"/>
        <end position="114"/>
    </location>
</feature>
<keyword evidence="4" id="KW-1185">Reference proteome</keyword>
<dbReference type="SMART" id="SM00367">
    <property type="entry name" value="LRR_CC"/>
    <property type="match status" value="3"/>
</dbReference>
<feature type="domain" description="F-box/LRR-repeat protein 15-like leucin rich repeat" evidence="2">
    <location>
        <begin position="143"/>
        <end position="264"/>
    </location>
</feature>
<protein>
    <recommendedName>
        <fullName evidence="2">F-box/LRR-repeat protein 15-like leucin rich repeat domain-containing protein</fullName>
    </recommendedName>
</protein>
<dbReference type="Pfam" id="PF25372">
    <property type="entry name" value="DUF7885"/>
    <property type="match status" value="1"/>
</dbReference>
<dbReference type="STRING" id="670386.D3BRJ4"/>
<dbReference type="GO" id="GO:0031146">
    <property type="term" value="P:SCF-dependent proteasomal ubiquitin-dependent protein catabolic process"/>
    <property type="evidence" value="ECO:0007669"/>
    <property type="project" value="TreeGrafter"/>
</dbReference>
<name>D3BRJ4_HETP5</name>
<evidence type="ECO:0000259" key="2">
    <source>
        <dbReference type="Pfam" id="PF25372"/>
    </source>
</evidence>
<dbReference type="InterPro" id="IPR057207">
    <property type="entry name" value="FBXL15_LRR"/>
</dbReference>
<evidence type="ECO:0000256" key="1">
    <source>
        <dbReference type="SAM" id="MobiDB-lite"/>
    </source>
</evidence>
<organism evidence="3 4">
    <name type="scientific">Heterostelium pallidum (strain ATCC 26659 / Pp 5 / PN500)</name>
    <name type="common">Cellular slime mold</name>
    <name type="synonym">Polysphondylium pallidum</name>
    <dbReference type="NCBI Taxonomy" id="670386"/>
    <lineage>
        <taxon>Eukaryota</taxon>
        <taxon>Amoebozoa</taxon>
        <taxon>Evosea</taxon>
        <taxon>Eumycetozoa</taxon>
        <taxon>Dictyostelia</taxon>
        <taxon>Acytosteliales</taxon>
        <taxon>Acytosteliaceae</taxon>
        <taxon>Heterostelium</taxon>
    </lineage>
</organism>
<dbReference type="GO" id="GO:0019005">
    <property type="term" value="C:SCF ubiquitin ligase complex"/>
    <property type="evidence" value="ECO:0007669"/>
    <property type="project" value="TreeGrafter"/>
</dbReference>
<dbReference type="AlphaFoldDB" id="D3BRJ4"/>
<dbReference type="InterPro" id="IPR006553">
    <property type="entry name" value="Leu-rich_rpt_Cys-con_subtyp"/>
</dbReference>
<dbReference type="PANTHER" id="PTHR13318">
    <property type="entry name" value="PARTNER OF PAIRED, ISOFORM B-RELATED"/>
    <property type="match status" value="1"/>
</dbReference>
<dbReference type="RefSeq" id="XP_020428160.1">
    <property type="nucleotide sequence ID" value="XM_020581373.1"/>
</dbReference>
<proteinExistence type="predicted"/>
<accession>D3BRJ4</accession>
<dbReference type="SUPFAM" id="SSF52047">
    <property type="entry name" value="RNI-like"/>
    <property type="match status" value="1"/>
</dbReference>
<evidence type="ECO:0000313" key="4">
    <source>
        <dbReference type="Proteomes" id="UP000001396"/>
    </source>
</evidence>
<reference evidence="3 4" key="1">
    <citation type="journal article" date="2011" name="Genome Res.">
        <title>Phylogeny-wide analysis of social amoeba genomes highlights ancient origins for complex intercellular communication.</title>
        <authorList>
            <person name="Heidel A.J."/>
            <person name="Lawal H.M."/>
            <person name="Felder M."/>
            <person name="Schilde C."/>
            <person name="Helps N.R."/>
            <person name="Tunggal B."/>
            <person name="Rivero F."/>
            <person name="John U."/>
            <person name="Schleicher M."/>
            <person name="Eichinger L."/>
            <person name="Platzer M."/>
            <person name="Noegel A.A."/>
            <person name="Schaap P."/>
            <person name="Gloeckner G."/>
        </authorList>
    </citation>
    <scope>NUCLEOTIDE SEQUENCE [LARGE SCALE GENOMIC DNA]</scope>
    <source>
        <strain evidence="4">ATCC 26659 / Pp 5 / PN500</strain>
    </source>
</reference>
<evidence type="ECO:0000313" key="3">
    <source>
        <dbReference type="EMBL" id="EFA76026.1"/>
    </source>
</evidence>